<keyword evidence="2" id="KW-1185">Reference proteome</keyword>
<protein>
    <submittedName>
        <fullName evidence="1">Uncharacterized protein</fullName>
    </submittedName>
</protein>
<organism evidence="1 2">
    <name type="scientific">Mycena maculata</name>
    <dbReference type="NCBI Taxonomy" id="230809"/>
    <lineage>
        <taxon>Eukaryota</taxon>
        <taxon>Fungi</taxon>
        <taxon>Dikarya</taxon>
        <taxon>Basidiomycota</taxon>
        <taxon>Agaricomycotina</taxon>
        <taxon>Agaricomycetes</taxon>
        <taxon>Agaricomycetidae</taxon>
        <taxon>Agaricales</taxon>
        <taxon>Marasmiineae</taxon>
        <taxon>Mycenaceae</taxon>
        <taxon>Mycena</taxon>
    </lineage>
</organism>
<sequence length="162" mass="18050">MARAKNCTASRSLSSKEVCLAKQEEERSKAEQLEALNTSQHHNLDQLQGITDPFNDDDSYEQDMLHGRTAADISHTGEALPSEETDQADAVLLTGLRANHKRLWGRYTNTHMLKNRTQQQVDAFYAQLEHMADAYLAFSLTATEGPLPCMSKTPEGAVLEET</sequence>
<name>A0AAD7IRM9_9AGAR</name>
<accession>A0AAD7IRM9</accession>
<evidence type="ECO:0000313" key="2">
    <source>
        <dbReference type="Proteomes" id="UP001215280"/>
    </source>
</evidence>
<gene>
    <name evidence="1" type="ORF">DFH07DRAFT_961923</name>
</gene>
<evidence type="ECO:0000313" key="1">
    <source>
        <dbReference type="EMBL" id="KAJ7749079.1"/>
    </source>
</evidence>
<reference evidence="1" key="1">
    <citation type="submission" date="2023-03" db="EMBL/GenBank/DDBJ databases">
        <title>Massive genome expansion in bonnet fungi (Mycena s.s.) driven by repeated elements and novel gene families across ecological guilds.</title>
        <authorList>
            <consortium name="Lawrence Berkeley National Laboratory"/>
            <person name="Harder C.B."/>
            <person name="Miyauchi S."/>
            <person name="Viragh M."/>
            <person name="Kuo A."/>
            <person name="Thoen E."/>
            <person name="Andreopoulos B."/>
            <person name="Lu D."/>
            <person name="Skrede I."/>
            <person name="Drula E."/>
            <person name="Henrissat B."/>
            <person name="Morin E."/>
            <person name="Kohler A."/>
            <person name="Barry K."/>
            <person name="LaButti K."/>
            <person name="Morin E."/>
            <person name="Salamov A."/>
            <person name="Lipzen A."/>
            <person name="Mereny Z."/>
            <person name="Hegedus B."/>
            <person name="Baldrian P."/>
            <person name="Stursova M."/>
            <person name="Weitz H."/>
            <person name="Taylor A."/>
            <person name="Grigoriev I.V."/>
            <person name="Nagy L.G."/>
            <person name="Martin F."/>
            <person name="Kauserud H."/>
        </authorList>
    </citation>
    <scope>NUCLEOTIDE SEQUENCE</scope>
    <source>
        <strain evidence="1">CBHHK188m</strain>
    </source>
</reference>
<dbReference type="Proteomes" id="UP001215280">
    <property type="component" value="Unassembled WGS sequence"/>
</dbReference>
<comment type="caution">
    <text evidence="1">The sequence shown here is derived from an EMBL/GenBank/DDBJ whole genome shotgun (WGS) entry which is preliminary data.</text>
</comment>
<proteinExistence type="predicted"/>
<dbReference type="AlphaFoldDB" id="A0AAD7IRM9"/>
<dbReference type="EMBL" id="JARJLG010000087">
    <property type="protein sequence ID" value="KAJ7749079.1"/>
    <property type="molecule type" value="Genomic_DNA"/>
</dbReference>